<evidence type="ECO:0000313" key="3">
    <source>
        <dbReference type="Proteomes" id="UP001430953"/>
    </source>
</evidence>
<sequence>MKGRRKVGQIKLNIRADCGNELKKSYATIPRRILPARSILRTIIPRVNKREHKRRCNIPGSSHGSCIGERPAR</sequence>
<dbReference type="EMBL" id="JADYXP020000001">
    <property type="protein sequence ID" value="KAL0132155.1"/>
    <property type="molecule type" value="Genomic_DNA"/>
</dbReference>
<evidence type="ECO:0000313" key="2">
    <source>
        <dbReference type="EMBL" id="KAL0132155.1"/>
    </source>
</evidence>
<keyword evidence="3" id="KW-1185">Reference proteome</keyword>
<dbReference type="AlphaFoldDB" id="A0AAW2GXZ1"/>
<dbReference type="Proteomes" id="UP001430953">
    <property type="component" value="Unassembled WGS sequence"/>
</dbReference>
<comment type="caution">
    <text evidence="2">The sequence shown here is derived from an EMBL/GenBank/DDBJ whole genome shotgun (WGS) entry which is preliminary data.</text>
</comment>
<proteinExistence type="predicted"/>
<evidence type="ECO:0000256" key="1">
    <source>
        <dbReference type="SAM" id="MobiDB-lite"/>
    </source>
</evidence>
<organism evidence="2 3">
    <name type="scientific">Cardiocondyla obscurior</name>
    <dbReference type="NCBI Taxonomy" id="286306"/>
    <lineage>
        <taxon>Eukaryota</taxon>
        <taxon>Metazoa</taxon>
        <taxon>Ecdysozoa</taxon>
        <taxon>Arthropoda</taxon>
        <taxon>Hexapoda</taxon>
        <taxon>Insecta</taxon>
        <taxon>Pterygota</taxon>
        <taxon>Neoptera</taxon>
        <taxon>Endopterygota</taxon>
        <taxon>Hymenoptera</taxon>
        <taxon>Apocrita</taxon>
        <taxon>Aculeata</taxon>
        <taxon>Formicoidea</taxon>
        <taxon>Formicidae</taxon>
        <taxon>Myrmicinae</taxon>
        <taxon>Cardiocondyla</taxon>
    </lineage>
</organism>
<reference evidence="2 3" key="1">
    <citation type="submission" date="2023-03" db="EMBL/GenBank/DDBJ databases">
        <title>High recombination rates correlate with genetic variation in Cardiocondyla obscurior ants.</title>
        <authorList>
            <person name="Errbii M."/>
        </authorList>
    </citation>
    <scope>NUCLEOTIDE SEQUENCE [LARGE SCALE GENOMIC DNA]</scope>
    <source>
        <strain evidence="2">Alpha-2009</strain>
        <tissue evidence="2">Whole body</tissue>
    </source>
</reference>
<protein>
    <submittedName>
        <fullName evidence="2">Uncharacterized protein</fullName>
    </submittedName>
</protein>
<name>A0AAW2GXZ1_9HYME</name>
<gene>
    <name evidence="2" type="ORF">PUN28_000138</name>
</gene>
<accession>A0AAW2GXZ1</accession>
<feature type="region of interest" description="Disordered" evidence="1">
    <location>
        <begin position="54"/>
        <end position="73"/>
    </location>
</feature>